<dbReference type="Proteomes" id="UP000612746">
    <property type="component" value="Unassembled WGS sequence"/>
</dbReference>
<dbReference type="EMBL" id="JAEPRA010000011">
    <property type="protein sequence ID" value="KAG2178535.1"/>
    <property type="molecule type" value="Genomic_DNA"/>
</dbReference>
<comment type="caution">
    <text evidence="1">The sequence shown here is derived from an EMBL/GenBank/DDBJ whole genome shotgun (WGS) entry which is preliminary data.</text>
</comment>
<evidence type="ECO:0000313" key="1">
    <source>
        <dbReference type="EMBL" id="KAG2178535.1"/>
    </source>
</evidence>
<dbReference type="AlphaFoldDB" id="A0A8H7UD35"/>
<sequence length="153" mass="16955">MSSQLSANYFQYNQSEDYIQQLGGNSPLYSPFPTCGDDGLALMLPESCHAAKSSPYLVNLFTTHDMSSYLAHVSFTDDIFGLPMQLQKLLNEAKEEVIFAQSSPGHSPEHRALDRLDMVRDHVLHVCCGDVSVMAENINKVVSDDLLEQLCGI</sequence>
<organism evidence="1 2">
    <name type="scientific">Umbelopsis vinacea</name>
    <dbReference type="NCBI Taxonomy" id="44442"/>
    <lineage>
        <taxon>Eukaryota</taxon>
        <taxon>Fungi</taxon>
        <taxon>Fungi incertae sedis</taxon>
        <taxon>Mucoromycota</taxon>
        <taxon>Mucoromycotina</taxon>
        <taxon>Umbelopsidomycetes</taxon>
        <taxon>Umbelopsidales</taxon>
        <taxon>Umbelopsidaceae</taxon>
        <taxon>Umbelopsis</taxon>
    </lineage>
</organism>
<reference evidence="1" key="1">
    <citation type="submission" date="2020-12" db="EMBL/GenBank/DDBJ databases">
        <title>Metabolic potential, ecology and presence of endohyphal bacteria is reflected in genomic diversity of Mucoromycotina.</title>
        <authorList>
            <person name="Muszewska A."/>
            <person name="Okrasinska A."/>
            <person name="Steczkiewicz K."/>
            <person name="Drgas O."/>
            <person name="Orlowska M."/>
            <person name="Perlinska-Lenart U."/>
            <person name="Aleksandrzak-Piekarczyk T."/>
            <person name="Szatraj K."/>
            <person name="Zielenkiewicz U."/>
            <person name="Pilsyk S."/>
            <person name="Malc E."/>
            <person name="Mieczkowski P."/>
            <person name="Kruszewska J.S."/>
            <person name="Biernat P."/>
            <person name="Pawlowska J."/>
        </authorList>
    </citation>
    <scope>NUCLEOTIDE SEQUENCE</scope>
    <source>
        <strain evidence="1">WA0000051536</strain>
    </source>
</reference>
<proteinExistence type="predicted"/>
<name>A0A8H7UD35_9FUNG</name>
<accession>A0A8H7UD35</accession>
<gene>
    <name evidence="1" type="ORF">INT44_001688</name>
</gene>
<dbReference type="OrthoDB" id="2307294at2759"/>
<keyword evidence="2" id="KW-1185">Reference proteome</keyword>
<evidence type="ECO:0000313" key="2">
    <source>
        <dbReference type="Proteomes" id="UP000612746"/>
    </source>
</evidence>
<protein>
    <submittedName>
        <fullName evidence="1">Uncharacterized protein</fullName>
    </submittedName>
</protein>